<keyword evidence="9" id="KW-1185">Reference proteome</keyword>
<evidence type="ECO:0000259" key="7">
    <source>
        <dbReference type="PROSITE" id="PS51462"/>
    </source>
</evidence>
<evidence type="ECO:0000256" key="6">
    <source>
        <dbReference type="ARBA" id="ARBA00023211"/>
    </source>
</evidence>
<feature type="domain" description="Nudix hydrolase" evidence="7">
    <location>
        <begin position="25"/>
        <end position="218"/>
    </location>
</feature>
<dbReference type="PROSITE" id="PS51462">
    <property type="entry name" value="NUDIX"/>
    <property type="match status" value="1"/>
</dbReference>
<sequence>MDGLTRAQIDKAENKDFALGKGPLRPRDAATLLLLDRSGSKPKVLLGKRHHKHAFMPGKFVFPGGRTDPADARVPVAGDLPSPEADKLFASTRARFTPTRARAIAMSAVRETYEEAGILIGHRQNYTTKAADWQGFCAHGVAPSLEGLRLVARAITPPGRVRRFDTRFFAVWRDSAALELPEGGPTQELEELMWLDFADAVKADIPIITRTVLEELGKRLNADPELAPGGPVPFYRMIHGQFRRDVL</sequence>
<evidence type="ECO:0000256" key="1">
    <source>
        <dbReference type="ARBA" id="ARBA00001936"/>
    </source>
</evidence>
<keyword evidence="5" id="KW-0460">Magnesium</keyword>
<dbReference type="OrthoDB" id="9805905at2"/>
<dbReference type="PANTHER" id="PTHR12318:SF0">
    <property type="entry name" value="ACYL-COENZYME A DIPHOSPHATASE NUDT19"/>
    <property type="match status" value="1"/>
</dbReference>
<organism evidence="8 9">
    <name type="scientific">Zhengella mangrovi</name>
    <dbReference type="NCBI Taxonomy" id="1982044"/>
    <lineage>
        <taxon>Bacteria</taxon>
        <taxon>Pseudomonadati</taxon>
        <taxon>Pseudomonadota</taxon>
        <taxon>Alphaproteobacteria</taxon>
        <taxon>Hyphomicrobiales</taxon>
        <taxon>Notoacmeibacteraceae</taxon>
        <taxon>Zhengella</taxon>
    </lineage>
</organism>
<keyword evidence="3" id="KW-0479">Metal-binding</keyword>
<comment type="caution">
    <text evidence="8">The sequence shown here is derived from an EMBL/GenBank/DDBJ whole genome shotgun (WGS) entry which is preliminary data.</text>
</comment>
<dbReference type="PANTHER" id="PTHR12318">
    <property type="entry name" value="TESTOSTERONE-REGULATED PROTEIN RP2"/>
    <property type="match status" value="1"/>
</dbReference>
<evidence type="ECO:0000256" key="5">
    <source>
        <dbReference type="ARBA" id="ARBA00022842"/>
    </source>
</evidence>
<name>A0A2G1QRK2_9HYPH</name>
<accession>A0A2G1QRK2</accession>
<dbReference type="Proteomes" id="UP000221168">
    <property type="component" value="Unassembled WGS sequence"/>
</dbReference>
<protein>
    <submittedName>
        <fullName evidence="8">NUDIX hydrolase</fullName>
    </submittedName>
</protein>
<dbReference type="CDD" id="cd18870">
    <property type="entry name" value="NUDIX_AcylCoAdiphos_Nudt19"/>
    <property type="match status" value="1"/>
</dbReference>
<evidence type="ECO:0000256" key="2">
    <source>
        <dbReference type="ARBA" id="ARBA00001946"/>
    </source>
</evidence>
<reference evidence="8 9" key="1">
    <citation type="submission" date="2017-10" db="EMBL/GenBank/DDBJ databases">
        <title>Sedimentibacterium mangrovi gen. nov., sp. nov., a novel member of family Phyllobacteriacea isolated from mangrove sediment.</title>
        <authorList>
            <person name="Liao H."/>
            <person name="Tian Y."/>
        </authorList>
    </citation>
    <scope>NUCLEOTIDE SEQUENCE [LARGE SCALE GENOMIC DNA]</scope>
    <source>
        <strain evidence="8 9">X9-2-2</strain>
    </source>
</reference>
<evidence type="ECO:0000256" key="4">
    <source>
        <dbReference type="ARBA" id="ARBA00022801"/>
    </source>
</evidence>
<dbReference type="Gene3D" id="3.90.79.10">
    <property type="entry name" value="Nucleoside Triphosphate Pyrophosphohydrolase"/>
    <property type="match status" value="1"/>
</dbReference>
<dbReference type="EMBL" id="PDVP01000002">
    <property type="protein sequence ID" value="PHP68122.1"/>
    <property type="molecule type" value="Genomic_DNA"/>
</dbReference>
<proteinExistence type="predicted"/>
<dbReference type="GO" id="GO:0016818">
    <property type="term" value="F:hydrolase activity, acting on acid anhydrides, in phosphorus-containing anhydrides"/>
    <property type="evidence" value="ECO:0007669"/>
    <property type="project" value="InterPro"/>
</dbReference>
<gene>
    <name evidence="8" type="ORF">CSC94_05545</name>
</gene>
<comment type="cofactor">
    <cofactor evidence="1">
        <name>Mn(2+)</name>
        <dbReference type="ChEBI" id="CHEBI:29035"/>
    </cofactor>
</comment>
<keyword evidence="6" id="KW-0464">Manganese</keyword>
<evidence type="ECO:0000313" key="9">
    <source>
        <dbReference type="Proteomes" id="UP000221168"/>
    </source>
</evidence>
<dbReference type="SUPFAM" id="SSF55811">
    <property type="entry name" value="Nudix"/>
    <property type="match status" value="1"/>
</dbReference>
<dbReference type="InterPro" id="IPR039121">
    <property type="entry name" value="NUDT19"/>
</dbReference>
<dbReference type="GO" id="GO:0046872">
    <property type="term" value="F:metal ion binding"/>
    <property type="evidence" value="ECO:0007669"/>
    <property type="project" value="UniProtKB-KW"/>
</dbReference>
<evidence type="ECO:0000313" key="8">
    <source>
        <dbReference type="EMBL" id="PHP68122.1"/>
    </source>
</evidence>
<dbReference type="InterPro" id="IPR015797">
    <property type="entry name" value="NUDIX_hydrolase-like_dom_sf"/>
</dbReference>
<dbReference type="AlphaFoldDB" id="A0A2G1QRK2"/>
<comment type="cofactor">
    <cofactor evidence="2">
        <name>Mg(2+)</name>
        <dbReference type="ChEBI" id="CHEBI:18420"/>
    </cofactor>
</comment>
<evidence type="ECO:0000256" key="3">
    <source>
        <dbReference type="ARBA" id="ARBA00022723"/>
    </source>
</evidence>
<keyword evidence="4 8" id="KW-0378">Hydrolase</keyword>
<dbReference type="InterPro" id="IPR000086">
    <property type="entry name" value="NUDIX_hydrolase_dom"/>
</dbReference>
<dbReference type="RefSeq" id="WP_099304636.1">
    <property type="nucleotide sequence ID" value="NZ_PDVP01000002.1"/>
</dbReference>